<comment type="caution">
    <text evidence="3">The sequence shown here is derived from an EMBL/GenBank/DDBJ whole genome shotgun (WGS) entry which is preliminary data.</text>
</comment>
<keyword evidence="4" id="KW-1185">Reference proteome</keyword>
<evidence type="ECO:0000259" key="2">
    <source>
        <dbReference type="Pfam" id="PF24883"/>
    </source>
</evidence>
<protein>
    <recommendedName>
        <fullName evidence="2">Nephrocystin 3-like N-terminal domain-containing protein</fullName>
    </recommendedName>
</protein>
<accession>A0AAD7NRG8</accession>
<dbReference type="EMBL" id="JARKIB010000014">
    <property type="protein sequence ID" value="KAJ7772475.1"/>
    <property type="molecule type" value="Genomic_DNA"/>
</dbReference>
<proteinExistence type="predicted"/>
<dbReference type="PANTHER" id="PTHR10039">
    <property type="entry name" value="AMELOGENIN"/>
    <property type="match status" value="1"/>
</dbReference>
<evidence type="ECO:0000256" key="1">
    <source>
        <dbReference type="ARBA" id="ARBA00022737"/>
    </source>
</evidence>
<evidence type="ECO:0000313" key="3">
    <source>
        <dbReference type="EMBL" id="KAJ7772475.1"/>
    </source>
</evidence>
<sequence length="184" mass="20721">MLKVLFATLAYQLAENHSPFGPEILQAVERYPSIVGREIDVQLQKLIIEPCQSLTNSQAAILLVDGLDECQDEHIQQQIPRLIGHAAFQCPTGIRIIVASRPEPRIGDIVAEPSFNQLLNLINVEQSFDDVRTYLLDEFGCILHEHRQTMKEVQIPWPSPDILDNLVEKSSGYFVYASSHQICG</sequence>
<gene>
    <name evidence="3" type="ORF">B0H16DRAFT_1305509</name>
</gene>
<feature type="domain" description="Nephrocystin 3-like N-terminal" evidence="2">
    <location>
        <begin position="5"/>
        <end position="101"/>
    </location>
</feature>
<dbReference type="InterPro" id="IPR056884">
    <property type="entry name" value="NPHP3-like_N"/>
</dbReference>
<dbReference type="Proteomes" id="UP001215598">
    <property type="component" value="Unassembled WGS sequence"/>
</dbReference>
<reference evidence="3" key="1">
    <citation type="submission" date="2023-03" db="EMBL/GenBank/DDBJ databases">
        <title>Massive genome expansion in bonnet fungi (Mycena s.s.) driven by repeated elements and novel gene families across ecological guilds.</title>
        <authorList>
            <consortium name="Lawrence Berkeley National Laboratory"/>
            <person name="Harder C.B."/>
            <person name="Miyauchi S."/>
            <person name="Viragh M."/>
            <person name="Kuo A."/>
            <person name="Thoen E."/>
            <person name="Andreopoulos B."/>
            <person name="Lu D."/>
            <person name="Skrede I."/>
            <person name="Drula E."/>
            <person name="Henrissat B."/>
            <person name="Morin E."/>
            <person name="Kohler A."/>
            <person name="Barry K."/>
            <person name="LaButti K."/>
            <person name="Morin E."/>
            <person name="Salamov A."/>
            <person name="Lipzen A."/>
            <person name="Mereny Z."/>
            <person name="Hegedus B."/>
            <person name="Baldrian P."/>
            <person name="Stursova M."/>
            <person name="Weitz H."/>
            <person name="Taylor A."/>
            <person name="Grigoriev I.V."/>
            <person name="Nagy L.G."/>
            <person name="Martin F."/>
            <person name="Kauserud H."/>
        </authorList>
    </citation>
    <scope>NUCLEOTIDE SEQUENCE</scope>
    <source>
        <strain evidence="3">CBHHK182m</strain>
    </source>
</reference>
<evidence type="ECO:0000313" key="4">
    <source>
        <dbReference type="Proteomes" id="UP001215598"/>
    </source>
</evidence>
<dbReference type="PANTHER" id="PTHR10039:SF14">
    <property type="entry name" value="NACHT DOMAIN-CONTAINING PROTEIN"/>
    <property type="match status" value="1"/>
</dbReference>
<organism evidence="3 4">
    <name type="scientific">Mycena metata</name>
    <dbReference type="NCBI Taxonomy" id="1033252"/>
    <lineage>
        <taxon>Eukaryota</taxon>
        <taxon>Fungi</taxon>
        <taxon>Dikarya</taxon>
        <taxon>Basidiomycota</taxon>
        <taxon>Agaricomycotina</taxon>
        <taxon>Agaricomycetes</taxon>
        <taxon>Agaricomycetidae</taxon>
        <taxon>Agaricales</taxon>
        <taxon>Marasmiineae</taxon>
        <taxon>Mycenaceae</taxon>
        <taxon>Mycena</taxon>
    </lineage>
</organism>
<name>A0AAD7NRG8_9AGAR</name>
<dbReference type="Pfam" id="PF24883">
    <property type="entry name" value="NPHP3_N"/>
    <property type="match status" value="1"/>
</dbReference>
<dbReference type="AlphaFoldDB" id="A0AAD7NRG8"/>
<keyword evidence="1" id="KW-0677">Repeat</keyword>